<keyword evidence="3" id="KW-1185">Reference proteome</keyword>
<dbReference type="Proteomes" id="UP000004994">
    <property type="component" value="Chromosome 1"/>
</dbReference>
<dbReference type="PANTHER" id="PTHR11926">
    <property type="entry name" value="GLUCOSYL/GLUCURONOSYL TRANSFERASES"/>
    <property type="match status" value="1"/>
</dbReference>
<proteinExistence type="inferred from homology"/>
<accession>A0A3Q7EFT3</accession>
<dbReference type="STRING" id="4081.A0A3Q7EFT3"/>
<comment type="similarity">
    <text evidence="1">Belongs to the UDP-glycosyltransferase family.</text>
</comment>
<dbReference type="Gene3D" id="3.40.50.2000">
    <property type="entry name" value="Glycogen Phosphorylase B"/>
    <property type="match status" value="2"/>
</dbReference>
<organism evidence="2">
    <name type="scientific">Solanum lycopersicum</name>
    <name type="common">Tomato</name>
    <name type="synonym">Lycopersicon esculentum</name>
    <dbReference type="NCBI Taxonomy" id="4081"/>
    <lineage>
        <taxon>Eukaryota</taxon>
        <taxon>Viridiplantae</taxon>
        <taxon>Streptophyta</taxon>
        <taxon>Embryophyta</taxon>
        <taxon>Tracheophyta</taxon>
        <taxon>Spermatophyta</taxon>
        <taxon>Magnoliopsida</taxon>
        <taxon>eudicotyledons</taxon>
        <taxon>Gunneridae</taxon>
        <taxon>Pentapetalae</taxon>
        <taxon>asterids</taxon>
        <taxon>lamiids</taxon>
        <taxon>Solanales</taxon>
        <taxon>Solanaceae</taxon>
        <taxon>Solanoideae</taxon>
        <taxon>Solaneae</taxon>
        <taxon>Solanum</taxon>
        <taxon>Solanum subgen. Lycopersicon</taxon>
    </lineage>
</organism>
<dbReference type="GO" id="GO:0005737">
    <property type="term" value="C:cytoplasm"/>
    <property type="evidence" value="ECO:0000318"/>
    <property type="project" value="GO_Central"/>
</dbReference>
<evidence type="ECO:0000313" key="2">
    <source>
        <dbReference type="EnsemblPlants" id="Solyc01g066090.2.1"/>
    </source>
</evidence>
<protein>
    <submittedName>
        <fullName evidence="2">Uncharacterized protein</fullName>
    </submittedName>
</protein>
<sequence>MCCPCAFFTTQNMKILKNEKSHVLIALFPCQSQINPYLQFSKQLSNLGIGITLTASLSAFSKIKKLPNVEGLSFAPFSDVFYKVAWIKKSDAKDKIIELSRLPPLSPIDFTSFLFDNVERSNLAVKSIKRQIEMLSSEENPRVLENTFDSLESNDFENSEACDYGGNRSYSEISIQLMEDIGHGLLKCGRIFLWVISGCVLTYYEWISILESIASMLPIVPWPLWNNQICNAKLIQDIWKNGEFNRCITIVMGDGEEGKDLRRNVKNWSDLAKEAMKENSTVNLKTFGNEILLDHNEY</sequence>
<dbReference type="GO" id="GO:0080044">
    <property type="term" value="F:quercetin 7-O-glucosyltransferase activity"/>
    <property type="evidence" value="ECO:0000318"/>
    <property type="project" value="GO_Central"/>
</dbReference>
<reference evidence="2" key="1">
    <citation type="journal article" date="2012" name="Nature">
        <title>The tomato genome sequence provides insights into fleshy fruit evolution.</title>
        <authorList>
            <consortium name="Tomato Genome Consortium"/>
        </authorList>
    </citation>
    <scope>NUCLEOTIDE SEQUENCE [LARGE SCALE GENOMIC DNA]</scope>
    <source>
        <strain evidence="2">cv. Heinz 1706</strain>
    </source>
</reference>
<reference evidence="2" key="2">
    <citation type="submission" date="2019-01" db="UniProtKB">
        <authorList>
            <consortium name="EnsemblPlants"/>
        </authorList>
    </citation>
    <scope>IDENTIFICATION</scope>
    <source>
        <strain evidence="2">cv. Heinz 1706</strain>
    </source>
</reference>
<dbReference type="Gramene" id="Solyc01g066090.2.1">
    <property type="protein sequence ID" value="Solyc01g066090.2.1"/>
    <property type="gene ID" value="Solyc01g066090.2"/>
</dbReference>
<dbReference type="OMA" id="FENSEAC"/>
<dbReference type="AlphaFoldDB" id="A0A3Q7EFT3"/>
<dbReference type="EnsemblPlants" id="Solyc01g066090.2.1">
    <property type="protein sequence ID" value="Solyc01g066090.2.1"/>
    <property type="gene ID" value="Solyc01g066090.2"/>
</dbReference>
<name>A0A3Q7EFT3_SOLLC</name>
<dbReference type="GO" id="GO:0080043">
    <property type="term" value="F:quercetin 3-O-glucosyltransferase activity"/>
    <property type="evidence" value="ECO:0000318"/>
    <property type="project" value="GO_Central"/>
</dbReference>
<dbReference type="InParanoid" id="A0A3Q7EFT3"/>
<dbReference type="SUPFAM" id="SSF53756">
    <property type="entry name" value="UDP-Glycosyltransferase/glycogen phosphorylase"/>
    <property type="match status" value="1"/>
</dbReference>
<evidence type="ECO:0000256" key="1">
    <source>
        <dbReference type="ARBA" id="ARBA00009995"/>
    </source>
</evidence>
<evidence type="ECO:0000313" key="3">
    <source>
        <dbReference type="Proteomes" id="UP000004994"/>
    </source>
</evidence>
<dbReference type="PANTHER" id="PTHR11926:SF1510">
    <property type="entry name" value="GLYCOSYLTRANSFERASE"/>
    <property type="match status" value="1"/>
</dbReference>